<proteinExistence type="predicted"/>
<evidence type="ECO:0000313" key="3">
    <source>
        <dbReference type="Proteomes" id="UP000262142"/>
    </source>
</evidence>
<dbReference type="RefSeq" id="WP_245952968.1">
    <property type="nucleotide sequence ID" value="NZ_UNSC01000011.1"/>
</dbReference>
<dbReference type="NCBIfam" id="TIGR03696">
    <property type="entry name" value="Rhs_assc_core"/>
    <property type="match status" value="1"/>
</dbReference>
<dbReference type="PANTHER" id="PTHR32305:SF15">
    <property type="entry name" value="PROTEIN RHSA-RELATED"/>
    <property type="match status" value="1"/>
</dbReference>
<dbReference type="PANTHER" id="PTHR32305">
    <property type="match status" value="1"/>
</dbReference>
<evidence type="ECO:0000313" key="2">
    <source>
        <dbReference type="EMBL" id="SZD74324.1"/>
    </source>
</evidence>
<name>A0A383U365_9FLAO</name>
<feature type="compositionally biased region" description="Polar residues" evidence="1">
    <location>
        <begin position="1"/>
        <end position="20"/>
    </location>
</feature>
<dbReference type="InterPro" id="IPR022385">
    <property type="entry name" value="Rhs_assc_core"/>
</dbReference>
<dbReference type="InterPro" id="IPR050708">
    <property type="entry name" value="T6SS_VgrG/RHS"/>
</dbReference>
<protein>
    <submittedName>
        <fullName evidence="2">Cell wall-associated polypeptide CWBP200</fullName>
    </submittedName>
</protein>
<dbReference type="Gene3D" id="2.180.10.10">
    <property type="entry name" value="RHS repeat-associated core"/>
    <property type="match status" value="1"/>
</dbReference>
<dbReference type="AlphaFoldDB" id="A0A383U365"/>
<sequence length="402" mass="45357">MWQSQWTEQPYPSLGWQNIRQDQEPPEGWPRPPKFNEPGDVPGPPVQYGDPITPQTVKAGYGFIDNGIIEKNLYFYHPDHLGSSSYITDREGRITQHTEYIAFGEVLFEEHSTSKTMPYLFNGKELDTETGLYYYGARYYDPRVSIFLNVDPLAEKFPSVSPYVYTLNNPINLIDPDGREPIKPYVGTVSNFVSLLNNSSRKVGTFKGAQASSYLSSLSNTKFDLKQGRPLPTQTGYFNMKKGRYIYTTKGGWVDMTHFLFYAGAAYNYKQDGSKNPIGEAVQDGYRQEASDAFFAPHSAYSYEDLPSDKFGADFAVNFFDPNSDLTFAEQLESYLVNELGATDPSNALNYDNLPSSDNQKKPTRQNVTTTPVYVDGDDGTVGQPRKKPENENPGRRKPGEY</sequence>
<accession>A0A383U365</accession>
<feature type="compositionally biased region" description="Basic and acidic residues" evidence="1">
    <location>
        <begin position="387"/>
        <end position="402"/>
    </location>
</feature>
<feature type="region of interest" description="Disordered" evidence="1">
    <location>
        <begin position="347"/>
        <end position="402"/>
    </location>
</feature>
<organism evidence="2 3">
    <name type="scientific">Candidatus Ornithobacterium hominis</name>
    <dbReference type="NCBI Taxonomy" id="2497989"/>
    <lineage>
        <taxon>Bacteria</taxon>
        <taxon>Pseudomonadati</taxon>
        <taxon>Bacteroidota</taxon>
        <taxon>Flavobacteriia</taxon>
        <taxon>Flavobacteriales</taxon>
        <taxon>Weeksellaceae</taxon>
        <taxon>Ornithobacterium</taxon>
    </lineage>
</organism>
<gene>
    <name evidence="2" type="primary">wapA_3</name>
    <name evidence="2" type="ORF">SAMEA104719789_01750</name>
</gene>
<dbReference type="Proteomes" id="UP000262142">
    <property type="component" value="Unassembled WGS sequence"/>
</dbReference>
<dbReference type="EMBL" id="UNSC01000011">
    <property type="protein sequence ID" value="SZD74324.1"/>
    <property type="molecule type" value="Genomic_DNA"/>
</dbReference>
<keyword evidence="3" id="KW-1185">Reference proteome</keyword>
<evidence type="ECO:0000256" key="1">
    <source>
        <dbReference type="SAM" id="MobiDB-lite"/>
    </source>
</evidence>
<feature type="compositionally biased region" description="Pro residues" evidence="1">
    <location>
        <begin position="27"/>
        <end position="45"/>
    </location>
</feature>
<feature type="compositionally biased region" description="Polar residues" evidence="1">
    <location>
        <begin position="347"/>
        <end position="358"/>
    </location>
</feature>
<reference evidence="2 3" key="1">
    <citation type="submission" date="2018-09" db="EMBL/GenBank/DDBJ databases">
        <authorList>
            <consortium name="Pathogen Informatics"/>
        </authorList>
    </citation>
    <scope>NUCLEOTIDE SEQUENCE [LARGE SCALE GENOMIC DNA]</scope>
    <source>
        <strain evidence="2 3">OH-22767</strain>
    </source>
</reference>
<feature type="region of interest" description="Disordered" evidence="1">
    <location>
        <begin position="1"/>
        <end position="45"/>
    </location>
</feature>